<dbReference type="Gene3D" id="1.20.1640.10">
    <property type="entry name" value="Multidrug efflux transporter AcrB transmembrane domain"/>
    <property type="match status" value="1"/>
</dbReference>
<dbReference type="InterPro" id="IPR051697">
    <property type="entry name" value="Patched_domain-protein"/>
</dbReference>
<keyword evidence="1" id="KW-1133">Transmembrane helix</keyword>
<reference evidence="2" key="1">
    <citation type="submission" date="2013-02" db="EMBL/GenBank/DDBJ databases">
        <title>The Genome Sequence of Plasmodium falciparum Santa Lucia.</title>
        <authorList>
            <consortium name="The Broad Institute Genome Sequencing Platform"/>
            <consortium name="The Broad Institute Genome Sequencing Center for Infectious Disease"/>
            <person name="Neafsey D."/>
            <person name="Cheeseman I."/>
            <person name="Volkman S."/>
            <person name="Adams J."/>
            <person name="Walker B."/>
            <person name="Young S.K."/>
            <person name="Zeng Q."/>
            <person name="Gargeya S."/>
            <person name="Fitzgerald M."/>
            <person name="Haas B."/>
            <person name="Abouelleil A."/>
            <person name="Alvarado L."/>
            <person name="Arachchi H.M."/>
            <person name="Berlin A.M."/>
            <person name="Chapman S.B."/>
            <person name="Dewar J."/>
            <person name="Goldberg J."/>
            <person name="Griggs A."/>
            <person name="Gujja S."/>
            <person name="Hansen M."/>
            <person name="Howarth C."/>
            <person name="Imamovic A."/>
            <person name="Larimer J."/>
            <person name="McCowan C."/>
            <person name="Murphy C."/>
            <person name="Neiman D."/>
            <person name="Pearson M."/>
            <person name="Priest M."/>
            <person name="Roberts A."/>
            <person name="Saif S."/>
            <person name="Shea T."/>
            <person name="Sisk P."/>
            <person name="Sykes S."/>
            <person name="Wortman J."/>
            <person name="Nusbaum C."/>
            <person name="Birren B."/>
        </authorList>
    </citation>
    <scope>NUCLEOTIDE SEQUENCE [LARGE SCALE GENOMIC DNA]</scope>
    <source>
        <strain evidence="2">Santa Lucia</strain>
    </source>
</reference>
<dbReference type="GO" id="GO:0016020">
    <property type="term" value="C:membrane"/>
    <property type="evidence" value="ECO:0007669"/>
    <property type="project" value="TreeGrafter"/>
</dbReference>
<name>W7FVK2_PLAFA</name>
<organism evidence="2">
    <name type="scientific">Plasmodium falciparum Santa Lucia</name>
    <dbReference type="NCBI Taxonomy" id="478859"/>
    <lineage>
        <taxon>Eukaryota</taxon>
        <taxon>Sar</taxon>
        <taxon>Alveolata</taxon>
        <taxon>Apicomplexa</taxon>
        <taxon>Aconoidasida</taxon>
        <taxon>Haemosporida</taxon>
        <taxon>Plasmodiidae</taxon>
        <taxon>Plasmodium</taxon>
        <taxon>Plasmodium (Laverania)</taxon>
    </lineage>
</organism>
<dbReference type="PANTHER" id="PTHR10796">
    <property type="entry name" value="PATCHED-RELATED"/>
    <property type="match status" value="1"/>
</dbReference>
<protein>
    <submittedName>
        <fullName evidence="2">Uncharacterized protein</fullName>
    </submittedName>
</protein>
<feature type="transmembrane region" description="Helical" evidence="1">
    <location>
        <begin position="30"/>
        <end position="54"/>
    </location>
</feature>
<dbReference type="SUPFAM" id="SSF82866">
    <property type="entry name" value="Multidrug efflux transporter AcrB transmembrane domain"/>
    <property type="match status" value="1"/>
</dbReference>
<evidence type="ECO:0000313" key="2">
    <source>
        <dbReference type="EMBL" id="EUT65200.1"/>
    </source>
</evidence>
<keyword evidence="1" id="KW-0472">Membrane</keyword>
<dbReference type="Proteomes" id="UP000030666">
    <property type="component" value="Unassembled WGS sequence"/>
</dbReference>
<dbReference type="PANTHER" id="PTHR10796:SF92">
    <property type="entry name" value="PATCHED-RELATED, ISOFORM A"/>
    <property type="match status" value="1"/>
</dbReference>
<proteinExistence type="predicted"/>
<gene>
    <name evidence="2" type="ORF">PFAG_06152</name>
</gene>
<accession>W7FVK2</accession>
<evidence type="ECO:0000256" key="1">
    <source>
        <dbReference type="SAM" id="Phobius"/>
    </source>
</evidence>
<dbReference type="AlphaFoldDB" id="W7FVK2"/>
<dbReference type="EMBL" id="KI928890">
    <property type="protein sequence ID" value="EUT65200.1"/>
    <property type="molecule type" value="Genomic_DNA"/>
</dbReference>
<feature type="non-terminal residue" evidence="2">
    <location>
        <position position="1"/>
    </location>
</feature>
<sequence>GFSIDHTSHIVQAFSHSMGRTRDEKMKESLHLMIGPVLHSGLSTWFVISTLFFSNKDFTVIFFQTLSLVLFFSITFSSMFLPVLLSSFGPLH</sequence>
<keyword evidence="1" id="KW-0812">Transmembrane</keyword>
<feature type="transmembrane region" description="Helical" evidence="1">
    <location>
        <begin position="60"/>
        <end position="85"/>
    </location>
</feature>